<accession>A0A067LFN8</accession>
<organism evidence="1 2">
    <name type="scientific">Jatropha curcas</name>
    <name type="common">Barbados nut</name>
    <dbReference type="NCBI Taxonomy" id="180498"/>
    <lineage>
        <taxon>Eukaryota</taxon>
        <taxon>Viridiplantae</taxon>
        <taxon>Streptophyta</taxon>
        <taxon>Embryophyta</taxon>
        <taxon>Tracheophyta</taxon>
        <taxon>Spermatophyta</taxon>
        <taxon>Magnoliopsida</taxon>
        <taxon>eudicotyledons</taxon>
        <taxon>Gunneridae</taxon>
        <taxon>Pentapetalae</taxon>
        <taxon>rosids</taxon>
        <taxon>fabids</taxon>
        <taxon>Malpighiales</taxon>
        <taxon>Euphorbiaceae</taxon>
        <taxon>Crotonoideae</taxon>
        <taxon>Jatropheae</taxon>
        <taxon>Jatropha</taxon>
    </lineage>
</organism>
<keyword evidence="2" id="KW-1185">Reference proteome</keyword>
<dbReference type="Proteomes" id="UP000027138">
    <property type="component" value="Unassembled WGS sequence"/>
</dbReference>
<gene>
    <name evidence="1" type="ORF">JCGZ_24236</name>
</gene>
<proteinExistence type="predicted"/>
<evidence type="ECO:0000313" key="1">
    <source>
        <dbReference type="EMBL" id="KDP43315.1"/>
    </source>
</evidence>
<name>A0A067LFN8_JATCU</name>
<protein>
    <recommendedName>
        <fullName evidence="3">Aminotransferase-like plant mobile domain-containing protein</fullName>
    </recommendedName>
</protein>
<evidence type="ECO:0000313" key="2">
    <source>
        <dbReference type="Proteomes" id="UP000027138"/>
    </source>
</evidence>
<dbReference type="EMBL" id="KK914276">
    <property type="protein sequence ID" value="KDP43315.1"/>
    <property type="molecule type" value="Genomic_DNA"/>
</dbReference>
<evidence type="ECO:0008006" key="3">
    <source>
        <dbReference type="Google" id="ProtNLM"/>
    </source>
</evidence>
<dbReference type="AlphaFoldDB" id="A0A067LFN8"/>
<sequence>MAAKNVAKWLLGDAMIDLVTHPVSHGMKLWEFIPDAGTSISLRHDLPSHLCWGTIEKGTERGKFGGNTFAASWLDQLPRYVQEHIREAAFGRFMDTLPQDEDTRPSRPVSESLSCYWLRAHDLRAKGQIVQLGSYRPVLSVLWHGSVRLRGTLKDRSTSGPSRYKIPSFDCCNTHRPVLENQTADATIGVGAPSYATY</sequence>
<reference evidence="1 2" key="1">
    <citation type="journal article" date="2014" name="PLoS ONE">
        <title>Global Analysis of Gene Expression Profiles in Physic Nut (Jatropha curcas L.) Seedlings Exposed to Salt Stress.</title>
        <authorList>
            <person name="Zhang L."/>
            <person name="Zhang C."/>
            <person name="Wu P."/>
            <person name="Chen Y."/>
            <person name="Li M."/>
            <person name="Jiang H."/>
            <person name="Wu G."/>
        </authorList>
    </citation>
    <scope>NUCLEOTIDE SEQUENCE [LARGE SCALE GENOMIC DNA]</scope>
    <source>
        <strain evidence="2">cv. GZQX0401</strain>
        <tissue evidence="1">Young leaves</tissue>
    </source>
</reference>